<feature type="compositionally biased region" description="Pro residues" evidence="3">
    <location>
        <begin position="539"/>
        <end position="548"/>
    </location>
</feature>
<evidence type="ECO:0000313" key="7">
    <source>
        <dbReference type="Proteomes" id="UP000722791"/>
    </source>
</evidence>
<feature type="compositionally biased region" description="Low complexity" evidence="3">
    <location>
        <begin position="496"/>
        <end position="510"/>
    </location>
</feature>
<comment type="function">
    <text evidence="1">Probably involved in the defense reaction of plants against pathogens.</text>
</comment>
<dbReference type="InterPro" id="IPR018244">
    <property type="entry name" value="Allrgn_V5/Tpx1_CS"/>
</dbReference>
<dbReference type="InterPro" id="IPR001283">
    <property type="entry name" value="CRISP-related"/>
</dbReference>
<feature type="region of interest" description="Disordered" evidence="3">
    <location>
        <begin position="120"/>
        <end position="314"/>
    </location>
</feature>
<dbReference type="Proteomes" id="UP000722791">
    <property type="component" value="Unassembled WGS sequence"/>
</dbReference>
<dbReference type="CDD" id="cd05382">
    <property type="entry name" value="CAP_GAPR1-like"/>
    <property type="match status" value="1"/>
</dbReference>
<evidence type="ECO:0000259" key="5">
    <source>
        <dbReference type="SMART" id="SM00198"/>
    </source>
</evidence>
<dbReference type="InterPro" id="IPR034113">
    <property type="entry name" value="SCP_GAPR1-like"/>
</dbReference>
<dbReference type="GO" id="GO:0005576">
    <property type="term" value="C:extracellular region"/>
    <property type="evidence" value="ECO:0007669"/>
    <property type="project" value="InterPro"/>
</dbReference>
<accession>A0A8J4GP37</accession>
<proteinExistence type="predicted"/>
<reference evidence="6" key="1">
    <citation type="journal article" date="2021" name="Proc. Natl. Acad. Sci. U.S.A.">
        <title>Three genomes in the algal genus Volvox reveal the fate of a haploid sex-determining region after a transition to homothallism.</title>
        <authorList>
            <person name="Yamamoto K."/>
            <person name="Hamaji T."/>
            <person name="Kawai-Toyooka H."/>
            <person name="Matsuzaki R."/>
            <person name="Takahashi F."/>
            <person name="Nishimura Y."/>
            <person name="Kawachi M."/>
            <person name="Noguchi H."/>
            <person name="Minakuchi Y."/>
            <person name="Umen J.G."/>
            <person name="Toyoda A."/>
            <person name="Nozaki H."/>
        </authorList>
    </citation>
    <scope>NUCLEOTIDE SEQUENCE</scope>
    <source>
        <strain evidence="6">NIES-3785</strain>
    </source>
</reference>
<feature type="compositionally biased region" description="Pro residues" evidence="3">
    <location>
        <begin position="148"/>
        <end position="164"/>
    </location>
</feature>
<dbReference type="PRINTS" id="PR00838">
    <property type="entry name" value="V5ALLERGEN"/>
</dbReference>
<keyword evidence="2" id="KW-0568">Pathogenesis-related protein</keyword>
<evidence type="ECO:0000256" key="3">
    <source>
        <dbReference type="SAM" id="MobiDB-lite"/>
    </source>
</evidence>
<gene>
    <name evidence="6" type="ORF">Vretimale_15492</name>
</gene>
<feature type="region of interest" description="Disordered" evidence="3">
    <location>
        <begin position="26"/>
        <end position="46"/>
    </location>
</feature>
<name>A0A8J4GP37_9CHLO</name>
<organism evidence="6 7">
    <name type="scientific">Volvox reticuliferus</name>
    <dbReference type="NCBI Taxonomy" id="1737510"/>
    <lineage>
        <taxon>Eukaryota</taxon>
        <taxon>Viridiplantae</taxon>
        <taxon>Chlorophyta</taxon>
        <taxon>core chlorophytes</taxon>
        <taxon>Chlorophyceae</taxon>
        <taxon>CS clade</taxon>
        <taxon>Chlamydomonadales</taxon>
        <taxon>Volvocaceae</taxon>
        <taxon>Volvox</taxon>
    </lineage>
</organism>
<dbReference type="PROSITE" id="PS01009">
    <property type="entry name" value="CRISP_1"/>
    <property type="match status" value="1"/>
</dbReference>
<dbReference type="Pfam" id="PF00188">
    <property type="entry name" value="CAP"/>
    <property type="match status" value="1"/>
</dbReference>
<feature type="compositionally biased region" description="Polar residues" evidence="3">
    <location>
        <begin position="286"/>
        <end position="295"/>
    </location>
</feature>
<dbReference type="PANTHER" id="PTHR10334">
    <property type="entry name" value="CYSTEINE-RICH SECRETORY PROTEIN-RELATED"/>
    <property type="match status" value="1"/>
</dbReference>
<feature type="signal peptide" evidence="4">
    <location>
        <begin position="1"/>
        <end position="25"/>
    </location>
</feature>
<dbReference type="InterPro" id="IPR014044">
    <property type="entry name" value="CAP_dom"/>
</dbReference>
<feature type="compositionally biased region" description="Pro residues" evidence="3">
    <location>
        <begin position="171"/>
        <end position="268"/>
    </location>
</feature>
<feature type="compositionally biased region" description="Pro residues" evidence="3">
    <location>
        <begin position="122"/>
        <end position="133"/>
    </location>
</feature>
<dbReference type="AlphaFoldDB" id="A0A8J4GP37"/>
<dbReference type="EMBL" id="BNCQ01000041">
    <property type="protein sequence ID" value="GIM12041.1"/>
    <property type="molecule type" value="Genomic_DNA"/>
</dbReference>
<evidence type="ECO:0000256" key="1">
    <source>
        <dbReference type="ARBA" id="ARBA00003143"/>
    </source>
</evidence>
<feature type="domain" description="SCP" evidence="5">
    <location>
        <begin position="326"/>
        <end position="480"/>
    </location>
</feature>
<evidence type="ECO:0000313" key="6">
    <source>
        <dbReference type="EMBL" id="GIM12041.1"/>
    </source>
</evidence>
<feature type="region of interest" description="Disordered" evidence="3">
    <location>
        <begin position="530"/>
        <end position="601"/>
    </location>
</feature>
<feature type="region of interest" description="Disordered" evidence="3">
    <location>
        <begin position="485"/>
        <end position="515"/>
    </location>
</feature>
<evidence type="ECO:0000256" key="4">
    <source>
        <dbReference type="SAM" id="SignalP"/>
    </source>
</evidence>
<comment type="caution">
    <text evidence="6">The sequence shown here is derived from an EMBL/GenBank/DDBJ whole genome shotgun (WGS) entry which is preliminary data.</text>
</comment>
<dbReference type="InterPro" id="IPR035940">
    <property type="entry name" value="CAP_sf"/>
</dbReference>
<sequence>MAPRLALLQVIIVVILSLLGHLSSGKTTKNGPGEMANQLDLQGRGEQPSWQSTLTEVHIDGLSKSHEEVAQSKTWLLAVTRRWSSALATMISSWSGNSRITRQLQAGSAGEFAAVWQDRTRPPPQRRLPPTPPVSSVLSLSSQLSFHPSPPSPVPPAIPKPPPSVKRSPPPKRPPSPSSPARSPPPLRSPPQPKPSPPPPRPQRPSPNPPRLPPLALKPPSPRPPPPPPRPPLPRPPPSPSRAPPPSKGSPNPPPPKPQQPPPSPPPQISKISPRALRLSPPPKLQPTTANSQTRRIPPPPGDDTPKSSLENPFDFPIEEGVGGCPDIQSTVDLTNIYRARHSAPGLTWSSDLAAASQAYARVLASKCSLVHSMGGGYGENLMLWRRYPVPTSWSTGCSSAINVWYDEVQFYSWDVVRPYSENDFDRVGHFTQLVWESTSTFGCGLAVDTANFPLYNGLSAPWGCQIVVCRYKAPGNIATDGSFLKNVNPPKSDDSPSSDASTATATNSTKRIRSSVDLDSADPYSYFDTYSGSAQAQPAPPAVPPLSPVGTFDDSSDNGSGSGDNGVPLGRAPAIGSYGGSRTYDFSPPQKGVDDDKSIT</sequence>
<dbReference type="SUPFAM" id="SSF55797">
    <property type="entry name" value="PR-1-like"/>
    <property type="match status" value="1"/>
</dbReference>
<dbReference type="PRINTS" id="PR00837">
    <property type="entry name" value="V5TPXLIKE"/>
</dbReference>
<dbReference type="Gene3D" id="3.40.33.10">
    <property type="entry name" value="CAP"/>
    <property type="match status" value="1"/>
</dbReference>
<feature type="chain" id="PRO_5035146287" description="SCP domain-containing protein" evidence="4">
    <location>
        <begin position="26"/>
        <end position="601"/>
    </location>
</feature>
<feature type="compositionally biased region" description="Low complexity" evidence="3">
    <location>
        <begin position="134"/>
        <end position="145"/>
    </location>
</feature>
<protein>
    <recommendedName>
        <fullName evidence="5">SCP domain-containing protein</fullName>
    </recommendedName>
</protein>
<keyword evidence="4" id="KW-0732">Signal</keyword>
<dbReference type="InterPro" id="IPR002413">
    <property type="entry name" value="V5_allergen-like"/>
</dbReference>
<evidence type="ECO:0000256" key="2">
    <source>
        <dbReference type="ARBA" id="ARBA00023265"/>
    </source>
</evidence>
<keyword evidence="2" id="KW-0611">Plant defense</keyword>
<dbReference type="SMART" id="SM00198">
    <property type="entry name" value="SCP"/>
    <property type="match status" value="1"/>
</dbReference>